<reference evidence="1" key="1">
    <citation type="submission" date="2020-05" db="EMBL/GenBank/DDBJ databases">
        <title>Large-scale comparative analyses of tick genomes elucidate their genetic diversity and vector capacities.</title>
        <authorList>
            <person name="Jia N."/>
            <person name="Wang J."/>
            <person name="Shi W."/>
            <person name="Du L."/>
            <person name="Sun Y."/>
            <person name="Zhan W."/>
            <person name="Jiang J."/>
            <person name="Wang Q."/>
            <person name="Zhang B."/>
            <person name="Ji P."/>
            <person name="Sakyi L.B."/>
            <person name="Cui X."/>
            <person name="Yuan T."/>
            <person name="Jiang B."/>
            <person name="Yang W."/>
            <person name="Lam T.T.-Y."/>
            <person name="Chang Q."/>
            <person name="Ding S."/>
            <person name="Wang X."/>
            <person name="Zhu J."/>
            <person name="Ruan X."/>
            <person name="Zhao L."/>
            <person name="Wei J."/>
            <person name="Que T."/>
            <person name="Du C."/>
            <person name="Cheng J."/>
            <person name="Dai P."/>
            <person name="Han X."/>
            <person name="Huang E."/>
            <person name="Gao Y."/>
            <person name="Liu J."/>
            <person name="Shao H."/>
            <person name="Ye R."/>
            <person name="Li L."/>
            <person name="Wei W."/>
            <person name="Wang X."/>
            <person name="Wang C."/>
            <person name="Yang T."/>
            <person name="Huo Q."/>
            <person name="Li W."/>
            <person name="Guo W."/>
            <person name="Chen H."/>
            <person name="Zhou L."/>
            <person name="Ni X."/>
            <person name="Tian J."/>
            <person name="Zhou Y."/>
            <person name="Sheng Y."/>
            <person name="Liu T."/>
            <person name="Pan Y."/>
            <person name="Xia L."/>
            <person name="Li J."/>
            <person name="Zhao F."/>
            <person name="Cao W."/>
        </authorList>
    </citation>
    <scope>NUCLEOTIDE SEQUENCE</scope>
    <source>
        <strain evidence="1">Hyas-2018</strain>
    </source>
</reference>
<organism evidence="1 2">
    <name type="scientific">Hyalomma asiaticum</name>
    <name type="common">Tick</name>
    <dbReference type="NCBI Taxonomy" id="266040"/>
    <lineage>
        <taxon>Eukaryota</taxon>
        <taxon>Metazoa</taxon>
        <taxon>Ecdysozoa</taxon>
        <taxon>Arthropoda</taxon>
        <taxon>Chelicerata</taxon>
        <taxon>Arachnida</taxon>
        <taxon>Acari</taxon>
        <taxon>Parasitiformes</taxon>
        <taxon>Ixodida</taxon>
        <taxon>Ixodoidea</taxon>
        <taxon>Ixodidae</taxon>
        <taxon>Hyalomminae</taxon>
        <taxon>Hyalomma</taxon>
    </lineage>
</organism>
<dbReference type="Proteomes" id="UP000821845">
    <property type="component" value="Chromosome 7"/>
</dbReference>
<evidence type="ECO:0000313" key="2">
    <source>
        <dbReference type="Proteomes" id="UP000821845"/>
    </source>
</evidence>
<sequence length="326" mass="36105">MGMRMVSEQFYFNYQKLHAVTMDVLLTSTLVEQQCILDEASFSASTILSPTSDLNDSDFNFTSSSYHPDESALTENSALDGSDDGIMSWTKSLTIIPKSLDIGKVEAYRTSKSAGNRNELRSHKFVAESYVQCSTIETRADTTNYSTLVHVRAKCFRSQKKTATPYTVSAALTHDGYVRECVCECAAGENGACHHVMGLLKVLVLLITNGYEEPPPELSCTELPQMWRRPRGQKIPASSVDDIDWRAARPEGVSNPLQSRLYEARKRPRSLEDVQEAAKQFAIEMAAHTKSSLLGHWKSTAPTKADSLFGDTCRQPLVEPETACAT</sequence>
<comment type="caution">
    <text evidence="1">The sequence shown here is derived from an EMBL/GenBank/DDBJ whole genome shotgun (WGS) entry which is preliminary data.</text>
</comment>
<keyword evidence="2" id="KW-1185">Reference proteome</keyword>
<accession>A0ACB7RV95</accession>
<proteinExistence type="predicted"/>
<name>A0ACB7RV95_HYAAI</name>
<dbReference type="EMBL" id="CM023487">
    <property type="protein sequence ID" value="KAH6926641.1"/>
    <property type="molecule type" value="Genomic_DNA"/>
</dbReference>
<evidence type="ECO:0000313" key="1">
    <source>
        <dbReference type="EMBL" id="KAH6926641.1"/>
    </source>
</evidence>
<gene>
    <name evidence="1" type="ORF">HPB50_020840</name>
</gene>
<protein>
    <submittedName>
        <fullName evidence="1">Uncharacterized protein</fullName>
    </submittedName>
</protein>